<proteinExistence type="inferred from homology"/>
<accession>A0A165VNP3</accession>
<dbReference type="SUPFAM" id="SSF51735">
    <property type="entry name" value="NAD(P)-binding Rossmann-fold domains"/>
    <property type="match status" value="1"/>
</dbReference>
<dbReference type="InterPro" id="IPR050425">
    <property type="entry name" value="NAD(P)_dehydrat-like"/>
</dbReference>
<dbReference type="STRING" id="1314782.A0A165VNP3"/>
<dbReference type="Proteomes" id="UP000076761">
    <property type="component" value="Unassembled WGS sequence"/>
</dbReference>
<dbReference type="Pfam" id="PF01370">
    <property type="entry name" value="Epimerase"/>
    <property type="match status" value="1"/>
</dbReference>
<evidence type="ECO:0000259" key="3">
    <source>
        <dbReference type="Pfam" id="PF01370"/>
    </source>
</evidence>
<keyword evidence="1" id="KW-0560">Oxidoreductase</keyword>
<evidence type="ECO:0000313" key="5">
    <source>
        <dbReference type="Proteomes" id="UP000076761"/>
    </source>
</evidence>
<comment type="similarity">
    <text evidence="2">Belongs to the NAD(P)-dependent epimerase/dehydratase family. Dihydroflavonol-4-reductase subfamily.</text>
</comment>
<protein>
    <submittedName>
        <fullName evidence="4">D-lactaldehyde dehydrogenase</fullName>
    </submittedName>
</protein>
<keyword evidence="5" id="KW-1185">Reference proteome</keyword>
<dbReference type="GO" id="GO:0016616">
    <property type="term" value="F:oxidoreductase activity, acting on the CH-OH group of donors, NAD or NADP as acceptor"/>
    <property type="evidence" value="ECO:0007669"/>
    <property type="project" value="TreeGrafter"/>
</dbReference>
<organism evidence="4 5">
    <name type="scientific">Neolentinus lepideus HHB14362 ss-1</name>
    <dbReference type="NCBI Taxonomy" id="1314782"/>
    <lineage>
        <taxon>Eukaryota</taxon>
        <taxon>Fungi</taxon>
        <taxon>Dikarya</taxon>
        <taxon>Basidiomycota</taxon>
        <taxon>Agaricomycotina</taxon>
        <taxon>Agaricomycetes</taxon>
        <taxon>Gloeophyllales</taxon>
        <taxon>Gloeophyllaceae</taxon>
        <taxon>Neolentinus</taxon>
    </lineage>
</organism>
<sequence>MPALNNTNATVLVTGANGFVGAWIVKKLLEQGCSVRAAVRTESRGQHLLDTNNNYGGRLQIVAIGDIAKDGAFDEGVRGVEAIIHTASPVTLVADEPKELIEPAVNGAVGILASALKNGSSVQRIIIASSFAAATTDSDVPVTVTENSWNDSAIKDCEENGTQASQLSKYAASKTLAEKAVWAFFEKHKPQVNWDITVLNPPWIFGPVVQEVTTAETLNASCKTWYDILVKGEPYGDLLTSPDRGWIDVRDVADAHILALQIPAAGGERILISNKPFVWQDMIDVANSMSPKPYHTLAKGTPGAAVRKLTINTEKEHRILGLRYKTAEELVRDAFANYAARGW</sequence>
<dbReference type="AlphaFoldDB" id="A0A165VNP3"/>
<dbReference type="OrthoDB" id="2735536at2759"/>
<evidence type="ECO:0000256" key="2">
    <source>
        <dbReference type="ARBA" id="ARBA00023445"/>
    </source>
</evidence>
<reference evidence="4 5" key="1">
    <citation type="journal article" date="2016" name="Mol. Biol. Evol.">
        <title>Comparative Genomics of Early-Diverging Mushroom-Forming Fungi Provides Insights into the Origins of Lignocellulose Decay Capabilities.</title>
        <authorList>
            <person name="Nagy L.G."/>
            <person name="Riley R."/>
            <person name="Tritt A."/>
            <person name="Adam C."/>
            <person name="Daum C."/>
            <person name="Floudas D."/>
            <person name="Sun H."/>
            <person name="Yadav J.S."/>
            <person name="Pangilinan J."/>
            <person name="Larsson K.H."/>
            <person name="Matsuura K."/>
            <person name="Barry K."/>
            <person name="Labutti K."/>
            <person name="Kuo R."/>
            <person name="Ohm R.A."/>
            <person name="Bhattacharya S.S."/>
            <person name="Shirouzu T."/>
            <person name="Yoshinaga Y."/>
            <person name="Martin F.M."/>
            <person name="Grigoriev I.V."/>
            <person name="Hibbett D.S."/>
        </authorList>
    </citation>
    <scope>NUCLEOTIDE SEQUENCE [LARGE SCALE GENOMIC DNA]</scope>
    <source>
        <strain evidence="4 5">HHB14362 ss-1</strain>
    </source>
</reference>
<dbReference type="Gene3D" id="3.40.50.720">
    <property type="entry name" value="NAD(P)-binding Rossmann-like Domain"/>
    <property type="match status" value="1"/>
</dbReference>
<evidence type="ECO:0000313" key="4">
    <source>
        <dbReference type="EMBL" id="KZT29948.1"/>
    </source>
</evidence>
<dbReference type="EMBL" id="KV425553">
    <property type="protein sequence ID" value="KZT29948.1"/>
    <property type="molecule type" value="Genomic_DNA"/>
</dbReference>
<feature type="domain" description="NAD-dependent epimerase/dehydratase" evidence="3">
    <location>
        <begin position="11"/>
        <end position="268"/>
    </location>
</feature>
<evidence type="ECO:0000256" key="1">
    <source>
        <dbReference type="ARBA" id="ARBA00023002"/>
    </source>
</evidence>
<dbReference type="PANTHER" id="PTHR10366">
    <property type="entry name" value="NAD DEPENDENT EPIMERASE/DEHYDRATASE"/>
    <property type="match status" value="1"/>
</dbReference>
<dbReference type="InterPro" id="IPR001509">
    <property type="entry name" value="Epimerase_deHydtase"/>
</dbReference>
<gene>
    <name evidence="4" type="ORF">NEOLEDRAFT_1153786</name>
</gene>
<name>A0A165VNP3_9AGAM</name>
<dbReference type="InParanoid" id="A0A165VNP3"/>
<dbReference type="PANTHER" id="PTHR10366:SF564">
    <property type="entry name" value="STEROL-4-ALPHA-CARBOXYLATE 3-DEHYDROGENASE, DECARBOXYLATING"/>
    <property type="match status" value="1"/>
</dbReference>
<dbReference type="InterPro" id="IPR036291">
    <property type="entry name" value="NAD(P)-bd_dom_sf"/>
</dbReference>